<sequence>MARRTGASAKALALTKATEAVARRDAERIEREKRLAATLAEYFHAQGEADRIRAAADEAAAPFDAAMCAAIHGLEALGETRRGIASLTGLPLCRVREQLAEHAAQGSQ</sequence>
<dbReference type="Proteomes" id="UP000676325">
    <property type="component" value="Unassembled WGS sequence"/>
</dbReference>
<gene>
    <name evidence="1" type="ORF">KDK95_14770</name>
</gene>
<proteinExistence type="predicted"/>
<evidence type="ECO:0000313" key="1">
    <source>
        <dbReference type="EMBL" id="MBR7827579.1"/>
    </source>
</evidence>
<dbReference type="AlphaFoldDB" id="A0A941IHT3"/>
<dbReference type="RefSeq" id="WP_212518722.1">
    <property type="nucleotide sequence ID" value="NZ_JAGSOH010000037.1"/>
</dbReference>
<comment type="caution">
    <text evidence="1">The sequence shown here is derived from an EMBL/GenBank/DDBJ whole genome shotgun (WGS) entry which is preliminary data.</text>
</comment>
<accession>A0A941IHT3</accession>
<organism evidence="1 2">
    <name type="scientific">Actinospica acidithermotolerans</name>
    <dbReference type="NCBI Taxonomy" id="2828514"/>
    <lineage>
        <taxon>Bacteria</taxon>
        <taxon>Bacillati</taxon>
        <taxon>Actinomycetota</taxon>
        <taxon>Actinomycetes</taxon>
        <taxon>Catenulisporales</taxon>
        <taxon>Actinospicaceae</taxon>
        <taxon>Actinospica</taxon>
    </lineage>
</organism>
<reference evidence="1" key="1">
    <citation type="submission" date="2021-04" db="EMBL/GenBank/DDBJ databases">
        <title>Genome based classification of Actinospica acidithermotolerans sp. nov., an actinobacterium isolated from an Indonesian hot spring.</title>
        <authorList>
            <person name="Kusuma A.B."/>
            <person name="Putra K.E."/>
            <person name="Nafisah S."/>
            <person name="Loh J."/>
            <person name="Nouioui I."/>
            <person name="Goodfellow M."/>
        </authorList>
    </citation>
    <scope>NUCLEOTIDE SEQUENCE</scope>
    <source>
        <strain evidence="1">MGRD01-02</strain>
    </source>
</reference>
<dbReference type="EMBL" id="JAGSOH010000037">
    <property type="protein sequence ID" value="MBR7827579.1"/>
    <property type="molecule type" value="Genomic_DNA"/>
</dbReference>
<protein>
    <submittedName>
        <fullName evidence="1">Uncharacterized protein</fullName>
    </submittedName>
</protein>
<evidence type="ECO:0000313" key="2">
    <source>
        <dbReference type="Proteomes" id="UP000676325"/>
    </source>
</evidence>
<name>A0A941IHT3_9ACTN</name>
<keyword evidence="2" id="KW-1185">Reference proteome</keyword>